<dbReference type="Pfam" id="PF00855">
    <property type="entry name" value="PWWP"/>
    <property type="match status" value="1"/>
</dbReference>
<feature type="region of interest" description="Disordered" evidence="1">
    <location>
        <begin position="156"/>
        <end position="176"/>
    </location>
</feature>
<dbReference type="InterPro" id="IPR000313">
    <property type="entry name" value="PWWP_dom"/>
</dbReference>
<evidence type="ECO:0000313" key="3">
    <source>
        <dbReference type="EMBL" id="KAK1619078.1"/>
    </source>
</evidence>
<evidence type="ECO:0000256" key="1">
    <source>
        <dbReference type="SAM" id="MobiDB-lite"/>
    </source>
</evidence>
<feature type="domain" description="PWWP" evidence="2">
    <location>
        <begin position="25"/>
        <end position="80"/>
    </location>
</feature>
<gene>
    <name evidence="3" type="ORF">QYE76_024595</name>
</gene>
<dbReference type="PROSITE" id="PS50812">
    <property type="entry name" value="PWWP"/>
    <property type="match status" value="1"/>
</dbReference>
<reference evidence="3" key="1">
    <citation type="submission" date="2023-07" db="EMBL/GenBank/DDBJ databases">
        <title>A chromosome-level genome assembly of Lolium multiflorum.</title>
        <authorList>
            <person name="Chen Y."/>
            <person name="Copetti D."/>
            <person name="Kolliker R."/>
            <person name="Studer B."/>
        </authorList>
    </citation>
    <scope>NUCLEOTIDE SEQUENCE</scope>
    <source>
        <strain evidence="3">02402/16</strain>
        <tissue evidence="3">Leaf</tissue>
    </source>
</reference>
<dbReference type="CDD" id="cd05162">
    <property type="entry name" value="PWWP"/>
    <property type="match status" value="1"/>
</dbReference>
<feature type="compositionally biased region" description="Basic residues" evidence="1">
    <location>
        <begin position="160"/>
        <end position="169"/>
    </location>
</feature>
<organism evidence="3 4">
    <name type="scientific">Lolium multiflorum</name>
    <name type="common">Italian ryegrass</name>
    <name type="synonym">Lolium perenne subsp. multiflorum</name>
    <dbReference type="NCBI Taxonomy" id="4521"/>
    <lineage>
        <taxon>Eukaryota</taxon>
        <taxon>Viridiplantae</taxon>
        <taxon>Streptophyta</taxon>
        <taxon>Embryophyta</taxon>
        <taxon>Tracheophyta</taxon>
        <taxon>Spermatophyta</taxon>
        <taxon>Magnoliopsida</taxon>
        <taxon>Liliopsida</taxon>
        <taxon>Poales</taxon>
        <taxon>Poaceae</taxon>
        <taxon>BOP clade</taxon>
        <taxon>Pooideae</taxon>
        <taxon>Poodae</taxon>
        <taxon>Poeae</taxon>
        <taxon>Poeae Chloroplast Group 2 (Poeae type)</taxon>
        <taxon>Loliodinae</taxon>
        <taxon>Loliinae</taxon>
        <taxon>Lolium</taxon>
    </lineage>
</organism>
<dbReference type="SUPFAM" id="SSF63748">
    <property type="entry name" value="Tudor/PWWP/MBT"/>
    <property type="match status" value="1"/>
</dbReference>
<feature type="compositionally biased region" description="Gly residues" evidence="1">
    <location>
        <begin position="1"/>
        <end position="11"/>
    </location>
</feature>
<dbReference type="Gene3D" id="2.30.30.140">
    <property type="match status" value="1"/>
</dbReference>
<proteinExistence type="predicted"/>
<dbReference type="AlphaFoldDB" id="A0AAD8RGY4"/>
<feature type="region of interest" description="Disordered" evidence="1">
    <location>
        <begin position="1"/>
        <end position="24"/>
    </location>
</feature>
<evidence type="ECO:0000313" key="4">
    <source>
        <dbReference type="Proteomes" id="UP001231189"/>
    </source>
</evidence>
<evidence type="ECO:0000259" key="2">
    <source>
        <dbReference type="PROSITE" id="PS50812"/>
    </source>
</evidence>
<dbReference type="Proteomes" id="UP001231189">
    <property type="component" value="Unassembled WGS sequence"/>
</dbReference>
<name>A0AAD8RGY4_LOLMU</name>
<feature type="region of interest" description="Disordered" evidence="1">
    <location>
        <begin position="303"/>
        <end position="369"/>
    </location>
</feature>
<keyword evidence="4" id="KW-1185">Reference proteome</keyword>
<dbReference type="PANTHER" id="PTHR33697">
    <property type="entry name" value="T17B22.17 PROTEIN-RELATED"/>
    <property type="match status" value="1"/>
</dbReference>
<feature type="compositionally biased region" description="Polar residues" evidence="1">
    <location>
        <begin position="674"/>
        <end position="685"/>
    </location>
</feature>
<feature type="region of interest" description="Disordered" evidence="1">
    <location>
        <begin position="647"/>
        <end position="692"/>
    </location>
</feature>
<feature type="compositionally biased region" description="Basic and acidic residues" evidence="1">
    <location>
        <begin position="233"/>
        <end position="254"/>
    </location>
</feature>
<feature type="region of interest" description="Disordered" evidence="1">
    <location>
        <begin position="712"/>
        <end position="769"/>
    </location>
</feature>
<feature type="compositionally biased region" description="Basic and acidic residues" evidence="1">
    <location>
        <begin position="338"/>
        <end position="362"/>
    </location>
</feature>
<protein>
    <recommendedName>
        <fullName evidence="2">PWWP domain-containing protein</fullName>
    </recommendedName>
</protein>
<feature type="region of interest" description="Disordered" evidence="1">
    <location>
        <begin position="233"/>
        <end position="255"/>
    </location>
</feature>
<dbReference type="InterPro" id="IPR044679">
    <property type="entry name" value="PWWP2-like"/>
</dbReference>
<dbReference type="PANTHER" id="PTHR33697:SF2">
    <property type="entry name" value="T17B22.17 PROTEIN"/>
    <property type="match status" value="1"/>
</dbReference>
<comment type="caution">
    <text evidence="3">The sequence shown here is derived from an EMBL/GenBank/DDBJ whole genome shotgun (WGS) entry which is preliminary data.</text>
</comment>
<accession>A0AAD8RGY4</accession>
<dbReference type="EMBL" id="JAUUTY010000006">
    <property type="protein sequence ID" value="KAK1619078.1"/>
    <property type="molecule type" value="Genomic_DNA"/>
</dbReference>
<sequence>MGGGGSEGGGADGDESCCSVGDTSPGTIVWVRRRNGSWWPGRILGQDELPPSQIMSPRSGTPVKLLGREDASVDWYNLEKSKRVKAFRCGEFDACIERAEATQGTLAKKREKYARREDAILHALELERKLLASKHQTQGFRPAYFSACTRHRQDLGSTRYKSKKRKRKNVSTLPAKEEDEQYFPHVGLKINFSESIAQGTSKNLISNDMGDLSHVRRIQGGASLESKEKYTVVKKNRSDGSDFDESIEKSDRHRPLVQVMQSSVKLSQHSQHIDDYGSILIGGDKDPSPATYRAKRSRYAYLPSDSGETHSHSDLPSAQVASRGADFETESYLQHPDSSSDEHTSSDFVGKHVSESSERECSESETEDDAELLQSANMILPPELRPRDPYFLKTSDKFGHVDNDDYDDDDEIPYSTYMHQLNQSEEEDGSSELGVSQWHMKGKRNNRNAVKRSIHMAYGSSCLDKPNGLRKGSMYKANGTNHRKGNVQTSNQQLIRKNIKEEPNYDSDETDLFEGTNHPEVNLYHSRTYPSSLKATRDLSRSYIYFNDYEHDSSKISPLNWDTDQIFRVDGNAYWDEPSFYQRSYNSRLGGMGPMLFDIDLKVQASYHGEHVPLVSLMSRLDGKAIVGHPIQIEKLVDGSTDHLVSGGDISMEENTGAPPAWRTGRRTAMQRVPRSNPSGASTDGGNERGLAYPDWEMKPIFRKYSTPVNYQVKADKESMPNNRRSSTSKSQKKQSKNASLSSQKVRTLSSISTGRRRHEGGGQAKAHSRSGILGGLIKPEGAIPLVTCVPAKVVFTRILEAVGRPPLTIAHHVKMSSPAVRDLS</sequence>